<dbReference type="Proteomes" id="UP000034544">
    <property type="component" value="Unassembled WGS sequence"/>
</dbReference>
<evidence type="ECO:0000313" key="2">
    <source>
        <dbReference type="Proteomes" id="UP000034544"/>
    </source>
</evidence>
<proteinExistence type="predicted"/>
<comment type="caution">
    <text evidence="1">The sequence shown here is derived from an EMBL/GenBank/DDBJ whole genome shotgun (WGS) entry which is preliminary data.</text>
</comment>
<evidence type="ECO:0000313" key="1">
    <source>
        <dbReference type="EMBL" id="KKS07137.1"/>
    </source>
</evidence>
<dbReference type="EMBL" id="LCBF01000012">
    <property type="protein sequence ID" value="KKS07137.1"/>
    <property type="molecule type" value="Genomic_DNA"/>
</dbReference>
<gene>
    <name evidence="1" type="ORF">UU59_C0012G0013</name>
</gene>
<dbReference type="AlphaFoldDB" id="A0A0G0W549"/>
<sequence>MPIGKLAIDIIKEQSLIIGEQLARTRAEATGAVVFSSQKIEEATVSEENPADTLGKLITSYELVFGRASVEVCIDVIKRYPFQEVSAYIPDSLKREFSGQ</sequence>
<name>A0A0G0W549_UNCKA</name>
<accession>A0A0G0W549</accession>
<protein>
    <submittedName>
        <fullName evidence="1">Uncharacterized protein</fullName>
    </submittedName>
</protein>
<organism evidence="1 2">
    <name type="scientific">candidate division WWE3 bacterium GW2011_GWE1_41_27</name>
    <dbReference type="NCBI Taxonomy" id="1619131"/>
    <lineage>
        <taxon>Bacteria</taxon>
        <taxon>Katanobacteria</taxon>
    </lineage>
</organism>
<reference evidence="1 2" key="1">
    <citation type="journal article" date="2015" name="Nature">
        <title>rRNA introns, odd ribosomes, and small enigmatic genomes across a large radiation of phyla.</title>
        <authorList>
            <person name="Brown C.T."/>
            <person name="Hug L.A."/>
            <person name="Thomas B.C."/>
            <person name="Sharon I."/>
            <person name="Castelle C.J."/>
            <person name="Singh A."/>
            <person name="Wilkins M.J."/>
            <person name="Williams K.H."/>
            <person name="Banfield J.F."/>
        </authorList>
    </citation>
    <scope>NUCLEOTIDE SEQUENCE [LARGE SCALE GENOMIC DNA]</scope>
</reference>